<feature type="compositionally biased region" description="Low complexity" evidence="2">
    <location>
        <begin position="474"/>
        <end position="485"/>
    </location>
</feature>
<organism evidence="3 4">
    <name type="scientific">Apiospora kogelbergensis</name>
    <dbReference type="NCBI Taxonomy" id="1337665"/>
    <lineage>
        <taxon>Eukaryota</taxon>
        <taxon>Fungi</taxon>
        <taxon>Dikarya</taxon>
        <taxon>Ascomycota</taxon>
        <taxon>Pezizomycotina</taxon>
        <taxon>Sordariomycetes</taxon>
        <taxon>Xylariomycetidae</taxon>
        <taxon>Amphisphaeriales</taxon>
        <taxon>Apiosporaceae</taxon>
        <taxon>Apiospora</taxon>
    </lineage>
</organism>
<dbReference type="EMBL" id="JAQQWP010000001">
    <property type="protein sequence ID" value="KAK8132836.1"/>
    <property type="molecule type" value="Genomic_DNA"/>
</dbReference>
<dbReference type="PANTHER" id="PTHR16487:SF0">
    <property type="entry name" value="PROTEIN PHOSPHATASE 4 REGULATORY SUBUNIT 2-RELATED"/>
    <property type="match status" value="1"/>
</dbReference>
<protein>
    <recommendedName>
        <fullName evidence="5">Protein phosphatase 4 core regulatory subunit R2</fullName>
    </recommendedName>
</protein>
<feature type="region of interest" description="Disordered" evidence="2">
    <location>
        <begin position="235"/>
        <end position="297"/>
    </location>
</feature>
<sequence>MMDIDEDDLLNNVAATGTMDYSMWPALLPRIVSRIEKIAHDDFPTPQMPPPPAATNMTSMAHHPATSDSEDIENFLAPLPSSPTEPPSTTSSQDTNKENTPVAPRSTAPAPVAAPVVAEQLPPGTIPPQVTAMLNEITTTLTSTFPTYPPHSIQRLAELVLTPKSHYKSLPTYLHALDRVVHVTSGLNVYPLPPAVPDASSISLLPNGATDAVAPSPWAAPGSDEALGGALLTPIPWLQHGGSQGQGGLSPTSSQMSDTSSTGGGGDRASSSSDAEQGELRTESTETIDGPNGMGSIETVTVTVNGVSSMGARVGVGVTQGELLRQEQRAGVVPVSQLVPTHHIHPHHPGQQFQQQQNTQQQQQQQQMEQDQEPDQQDQADGVSPSTTATLADDSPATEDKEGGDDDAHEPPVSDRTEDERPHARGPEEIGAEDMGPQRESNSTANYGGGAALDMQGIDVEAAVGRKATETRTSPDTASTATVTPDADDTADKTAASKKDEDDEMEGVETAAPTSEKARSLTPKREAEDELEGTSKKLKEDTAKGSSPKEGDTMADEKEGDTAKPST</sequence>
<evidence type="ECO:0000256" key="1">
    <source>
        <dbReference type="ARBA" id="ARBA00009207"/>
    </source>
</evidence>
<feature type="region of interest" description="Disordered" evidence="2">
    <location>
        <begin position="41"/>
        <end position="109"/>
    </location>
</feature>
<dbReference type="InterPro" id="IPR015267">
    <property type="entry name" value="PPP4R2"/>
</dbReference>
<feature type="compositionally biased region" description="Basic and acidic residues" evidence="2">
    <location>
        <begin position="409"/>
        <end position="428"/>
    </location>
</feature>
<comment type="similarity">
    <text evidence="1">Belongs to the PPP4R2 family.</text>
</comment>
<feature type="compositionally biased region" description="Low complexity" evidence="2">
    <location>
        <begin position="249"/>
        <end position="261"/>
    </location>
</feature>
<evidence type="ECO:0000256" key="2">
    <source>
        <dbReference type="SAM" id="MobiDB-lite"/>
    </source>
</evidence>
<keyword evidence="4" id="KW-1185">Reference proteome</keyword>
<dbReference type="GO" id="GO:0030289">
    <property type="term" value="C:protein phosphatase 4 complex"/>
    <property type="evidence" value="ECO:0007669"/>
    <property type="project" value="InterPro"/>
</dbReference>
<dbReference type="GO" id="GO:0005634">
    <property type="term" value="C:nucleus"/>
    <property type="evidence" value="ECO:0007669"/>
    <property type="project" value="TreeGrafter"/>
</dbReference>
<evidence type="ECO:0000313" key="4">
    <source>
        <dbReference type="Proteomes" id="UP001392437"/>
    </source>
</evidence>
<feature type="compositionally biased region" description="Basic and acidic residues" evidence="2">
    <location>
        <begin position="516"/>
        <end position="567"/>
    </location>
</feature>
<name>A0AAW0RD79_9PEZI</name>
<gene>
    <name evidence="3" type="ORF">PG999_001009</name>
</gene>
<feature type="region of interest" description="Disordered" evidence="2">
    <location>
        <begin position="341"/>
        <end position="567"/>
    </location>
</feature>
<comment type="caution">
    <text evidence="3">The sequence shown here is derived from an EMBL/GenBank/DDBJ whole genome shotgun (WGS) entry which is preliminary data.</text>
</comment>
<dbReference type="Proteomes" id="UP001392437">
    <property type="component" value="Unassembled WGS sequence"/>
</dbReference>
<accession>A0AAW0RD79</accession>
<evidence type="ECO:0000313" key="3">
    <source>
        <dbReference type="EMBL" id="KAK8132836.1"/>
    </source>
</evidence>
<dbReference type="AlphaFoldDB" id="A0AAW0RD79"/>
<dbReference type="GO" id="GO:0019888">
    <property type="term" value="F:protein phosphatase regulator activity"/>
    <property type="evidence" value="ECO:0007669"/>
    <property type="project" value="InterPro"/>
</dbReference>
<dbReference type="GO" id="GO:0005737">
    <property type="term" value="C:cytoplasm"/>
    <property type="evidence" value="ECO:0007669"/>
    <property type="project" value="TreeGrafter"/>
</dbReference>
<feature type="compositionally biased region" description="Low complexity" evidence="2">
    <location>
        <begin position="351"/>
        <end position="369"/>
    </location>
</feature>
<evidence type="ECO:0008006" key="5">
    <source>
        <dbReference type="Google" id="ProtNLM"/>
    </source>
</evidence>
<reference evidence="3 4" key="1">
    <citation type="submission" date="2023-01" db="EMBL/GenBank/DDBJ databases">
        <title>Analysis of 21 Apiospora genomes using comparative genomics revels a genus with tremendous synthesis potential of carbohydrate active enzymes and secondary metabolites.</title>
        <authorList>
            <person name="Sorensen T."/>
        </authorList>
    </citation>
    <scope>NUCLEOTIDE SEQUENCE [LARGE SCALE GENOMIC DNA]</scope>
    <source>
        <strain evidence="3 4">CBS 117206</strain>
    </source>
</reference>
<proteinExistence type="inferred from homology"/>
<feature type="compositionally biased region" description="Basic and acidic residues" evidence="2">
    <location>
        <begin position="490"/>
        <end position="500"/>
    </location>
</feature>
<dbReference type="PANTHER" id="PTHR16487">
    <property type="entry name" value="PPP4R2-RELATED PROTEIN"/>
    <property type="match status" value="1"/>
</dbReference>